<feature type="compositionally biased region" description="Low complexity" evidence="1">
    <location>
        <begin position="97"/>
        <end position="129"/>
    </location>
</feature>
<feature type="transmembrane region" description="Helical" evidence="2">
    <location>
        <begin position="40"/>
        <end position="60"/>
    </location>
</feature>
<gene>
    <name evidence="4" type="primary">outB</name>
    <name evidence="4" type="ORF">HC248_01605</name>
</gene>
<evidence type="ECO:0000256" key="1">
    <source>
        <dbReference type="SAM" id="MobiDB-lite"/>
    </source>
</evidence>
<keyword evidence="2" id="KW-0812">Transmembrane</keyword>
<keyword evidence="2" id="KW-1133">Transmembrane helix</keyword>
<dbReference type="InterPro" id="IPR032389">
    <property type="entry name" value="GspB_C"/>
</dbReference>
<dbReference type="RefSeq" id="WP_168922027.1">
    <property type="nucleotide sequence ID" value="NZ_CP051461.1"/>
</dbReference>
<dbReference type="EMBL" id="CP051461">
    <property type="protein sequence ID" value="QJC56303.1"/>
    <property type="molecule type" value="Genomic_DNA"/>
</dbReference>
<name>A0A6H2H927_9BURK</name>
<keyword evidence="5" id="KW-1185">Reference proteome</keyword>
<reference evidence="4 5" key="1">
    <citation type="submission" date="2020-04" db="EMBL/GenBank/DDBJ databases">
        <title>Complete genome of a Psychrophilic, Marine, Gas Vacuolate Bacterium Polaromonas vacuolata KCTC 22033T.</title>
        <authorList>
            <person name="Hwang K."/>
            <person name="Kim K.M."/>
        </authorList>
    </citation>
    <scope>NUCLEOTIDE SEQUENCE [LARGE SCALE GENOMIC DNA]</scope>
    <source>
        <strain evidence="4 5">KCTC 22033</strain>
    </source>
</reference>
<organism evidence="4 5">
    <name type="scientific">Polaromonas vacuolata</name>
    <dbReference type="NCBI Taxonomy" id="37448"/>
    <lineage>
        <taxon>Bacteria</taxon>
        <taxon>Pseudomonadati</taxon>
        <taxon>Pseudomonadota</taxon>
        <taxon>Betaproteobacteria</taxon>
        <taxon>Burkholderiales</taxon>
        <taxon>Comamonadaceae</taxon>
        <taxon>Polaromonas</taxon>
    </lineage>
</organism>
<evidence type="ECO:0000256" key="2">
    <source>
        <dbReference type="SAM" id="Phobius"/>
    </source>
</evidence>
<feature type="region of interest" description="Disordered" evidence="1">
    <location>
        <begin position="91"/>
        <end position="130"/>
    </location>
</feature>
<evidence type="ECO:0000313" key="4">
    <source>
        <dbReference type="EMBL" id="QJC56303.1"/>
    </source>
</evidence>
<protein>
    <submittedName>
        <fullName evidence="4">General secretion pathway protein B</fullName>
    </submittedName>
</protein>
<keyword evidence="2" id="KW-0472">Membrane</keyword>
<dbReference type="KEGG" id="pvac:HC248_01605"/>
<evidence type="ECO:0000259" key="3">
    <source>
        <dbReference type="Pfam" id="PF16537"/>
    </source>
</evidence>
<dbReference type="AlphaFoldDB" id="A0A6H2H927"/>
<evidence type="ECO:0000313" key="5">
    <source>
        <dbReference type="Proteomes" id="UP000502041"/>
    </source>
</evidence>
<dbReference type="Pfam" id="PF16537">
    <property type="entry name" value="T2SSB"/>
    <property type="match status" value="1"/>
</dbReference>
<dbReference type="Proteomes" id="UP000502041">
    <property type="component" value="Chromosome"/>
</dbReference>
<feature type="domain" description="Type II secretion system protein GspB C-terminal" evidence="3">
    <location>
        <begin position="174"/>
        <end position="230"/>
    </location>
</feature>
<dbReference type="GO" id="GO:0015627">
    <property type="term" value="C:type II protein secretion system complex"/>
    <property type="evidence" value="ECO:0007669"/>
    <property type="project" value="InterPro"/>
</dbReference>
<sequence length="232" mass="24444">MSYILEALKKAEIERARGNLPGLHTPVVAAPSAKGATNKIVWSLAGVALLVLCALLWRWLQAPVVLARPISTAPVNTATNNDTKASIAATAPRADAAENTQTATSSQTTSSAATGRASQPAALQAAPKQPSEKGVLAPAVIDAAKPIEPVQAAPSGLTKATTVQLPMDLKIAFPNLMINGSTYSDNPVLRMLIINDEIFREGSQPAPGLRLEQIRQNSALLKFKEQTFSVSY</sequence>
<accession>A0A6H2H927</accession>
<proteinExistence type="predicted"/>